<name>A0A380BE98_SPOPA</name>
<dbReference type="Pfam" id="PF10612">
    <property type="entry name" value="Spore-coat_CotZ"/>
    <property type="match status" value="1"/>
</dbReference>
<reference evidence="1 2" key="1">
    <citation type="submission" date="2018-06" db="EMBL/GenBank/DDBJ databases">
        <authorList>
            <consortium name="Pathogen Informatics"/>
            <person name="Doyle S."/>
        </authorList>
    </citation>
    <scope>NUCLEOTIDE SEQUENCE [LARGE SCALE GENOMIC DNA]</scope>
    <source>
        <strain evidence="2">ATCC 11859 / DSM 33 / NCIB 8841 / NCTC 4822</strain>
    </source>
</reference>
<organism evidence="1 2">
    <name type="scientific">Sporosarcina pasteurii</name>
    <name type="common">Bacillus pasteurii</name>
    <dbReference type="NCBI Taxonomy" id="1474"/>
    <lineage>
        <taxon>Bacteria</taxon>
        <taxon>Bacillati</taxon>
        <taxon>Bacillota</taxon>
        <taxon>Bacilli</taxon>
        <taxon>Bacillales</taxon>
        <taxon>Caryophanaceae</taxon>
        <taxon>Sporosarcina</taxon>
    </lineage>
</organism>
<protein>
    <submittedName>
        <fullName evidence="1">Spore coat protein Z</fullName>
    </submittedName>
</protein>
<keyword evidence="2" id="KW-1185">Reference proteome</keyword>
<accession>A0A380BE98</accession>
<dbReference type="AlphaFoldDB" id="A0A380BE98"/>
<sequence>MGCGKCEHDHKHKHHSKGCVCEVVRAIKEIQDIGTDDDCATCSTSCFMEPLGGIVSPGRRNQFDTRVFMLLTKNGDPFKAFYRDRDRHDTDCFSVFFRVEEVFDNCCATLRVLEPRKRSGEEVDLVDCTHTTIDLKKICATRRFRSTESCITVDLSCFCGVQCIDDVFLDIC</sequence>
<keyword evidence="1" id="KW-0946">Virion</keyword>
<evidence type="ECO:0000313" key="2">
    <source>
        <dbReference type="Proteomes" id="UP000254519"/>
    </source>
</evidence>
<dbReference type="Proteomes" id="UP000254519">
    <property type="component" value="Unassembled WGS sequence"/>
</dbReference>
<gene>
    <name evidence="1" type="ORF">NCTC4822_00847</name>
</gene>
<dbReference type="InterPro" id="IPR019593">
    <property type="entry name" value="Spore_coat_protein_Z/Y"/>
</dbReference>
<dbReference type="EMBL" id="UGYZ01000002">
    <property type="protein sequence ID" value="SUI99959.1"/>
    <property type="molecule type" value="Genomic_DNA"/>
</dbReference>
<evidence type="ECO:0000313" key="1">
    <source>
        <dbReference type="EMBL" id="SUI99959.1"/>
    </source>
</evidence>
<dbReference type="RefSeq" id="WP_115360283.1">
    <property type="nucleotide sequence ID" value="NZ_CP038012.1"/>
</dbReference>
<keyword evidence="1" id="KW-0167">Capsid protein</keyword>
<dbReference type="OrthoDB" id="1655185at2"/>
<proteinExistence type="predicted"/>